<evidence type="ECO:0000256" key="1">
    <source>
        <dbReference type="ARBA" id="ARBA00004123"/>
    </source>
</evidence>
<dbReference type="GO" id="GO:0016746">
    <property type="term" value="F:acyltransferase activity"/>
    <property type="evidence" value="ECO:0007669"/>
    <property type="project" value="UniProtKB-KW"/>
</dbReference>
<dbReference type="GO" id="GO:0032259">
    <property type="term" value="P:methylation"/>
    <property type="evidence" value="ECO:0007669"/>
    <property type="project" value="UniProtKB-KW"/>
</dbReference>
<gene>
    <name evidence="6" type="ORF">Acr_00g0033740</name>
</gene>
<evidence type="ECO:0000256" key="4">
    <source>
        <dbReference type="ARBA" id="ARBA00023242"/>
    </source>
</evidence>
<evidence type="ECO:0000259" key="5">
    <source>
        <dbReference type="PROSITE" id="PS50868"/>
    </source>
</evidence>
<dbReference type="AlphaFoldDB" id="A0A7J0DFR5"/>
<dbReference type="InterPro" id="IPR051516">
    <property type="entry name" value="SETDB_methyltransferase"/>
</dbReference>
<comment type="subcellular location">
    <subcellularLocation>
        <location evidence="1">Nucleus</location>
    </subcellularLocation>
</comment>
<keyword evidence="3 6" id="KW-0808">Transferase</keyword>
<dbReference type="Gene3D" id="2.170.270.10">
    <property type="entry name" value="SET domain"/>
    <property type="match status" value="1"/>
</dbReference>
<keyword evidence="6" id="KW-0012">Acyltransferase</keyword>
<reference evidence="7" key="1">
    <citation type="submission" date="2019-07" db="EMBL/GenBank/DDBJ databases">
        <title>De Novo Assembly of kiwifruit Actinidia rufa.</title>
        <authorList>
            <person name="Sugita-Konishi S."/>
            <person name="Sato K."/>
            <person name="Mori E."/>
            <person name="Abe Y."/>
            <person name="Kisaki G."/>
            <person name="Hamano K."/>
            <person name="Suezawa K."/>
            <person name="Otani M."/>
            <person name="Fukuda T."/>
            <person name="Manabe T."/>
            <person name="Gomi K."/>
            <person name="Tabuchi M."/>
            <person name="Akimitsu K."/>
            <person name="Kataoka I."/>
        </authorList>
    </citation>
    <scope>NUCLEOTIDE SEQUENCE [LARGE SCALE GENOMIC DNA]</scope>
    <source>
        <strain evidence="7">cv. Fuchu</strain>
    </source>
</reference>
<protein>
    <submittedName>
        <fullName evidence="6">Acyl-CoA N-acyltransferases (NAT) superfamily protein</fullName>
    </submittedName>
</protein>
<name>A0A7J0DFR5_9ERIC</name>
<accession>A0A7J0DFR5</accession>
<evidence type="ECO:0000313" key="7">
    <source>
        <dbReference type="Proteomes" id="UP000585474"/>
    </source>
</evidence>
<keyword evidence="7" id="KW-1185">Reference proteome</keyword>
<comment type="caution">
    <text evidence="6">The sequence shown here is derived from an EMBL/GenBank/DDBJ whole genome shotgun (WGS) entry which is preliminary data.</text>
</comment>
<dbReference type="EMBL" id="BJWL01000211">
    <property type="protein sequence ID" value="GFS34388.1"/>
    <property type="molecule type" value="Genomic_DNA"/>
</dbReference>
<dbReference type="InterPro" id="IPR046341">
    <property type="entry name" value="SET_dom_sf"/>
</dbReference>
<keyword evidence="4" id="KW-0539">Nucleus</keyword>
<evidence type="ECO:0000256" key="3">
    <source>
        <dbReference type="ARBA" id="ARBA00022679"/>
    </source>
</evidence>
<dbReference type="GO" id="GO:0008168">
    <property type="term" value="F:methyltransferase activity"/>
    <property type="evidence" value="ECO:0007669"/>
    <property type="project" value="UniProtKB-KW"/>
</dbReference>
<dbReference type="PANTHER" id="PTHR46024">
    <property type="entry name" value="HISTONE-LYSINE N-METHYLTRANSFERASE EGGLESS"/>
    <property type="match status" value="1"/>
</dbReference>
<dbReference type="PROSITE" id="PS50868">
    <property type="entry name" value="POST_SET"/>
    <property type="match status" value="1"/>
</dbReference>
<dbReference type="PANTHER" id="PTHR46024:SF1">
    <property type="entry name" value="HISTONE-LYSINE N-METHYLTRANSFERASE EGGLESS"/>
    <property type="match status" value="1"/>
</dbReference>
<dbReference type="GO" id="GO:0005634">
    <property type="term" value="C:nucleus"/>
    <property type="evidence" value="ECO:0007669"/>
    <property type="project" value="UniProtKB-SubCell"/>
</dbReference>
<evidence type="ECO:0000256" key="2">
    <source>
        <dbReference type="ARBA" id="ARBA00022603"/>
    </source>
</evidence>
<proteinExistence type="predicted"/>
<organism evidence="6 7">
    <name type="scientific">Actinidia rufa</name>
    <dbReference type="NCBI Taxonomy" id="165716"/>
    <lineage>
        <taxon>Eukaryota</taxon>
        <taxon>Viridiplantae</taxon>
        <taxon>Streptophyta</taxon>
        <taxon>Embryophyta</taxon>
        <taxon>Tracheophyta</taxon>
        <taxon>Spermatophyta</taxon>
        <taxon>Magnoliopsida</taxon>
        <taxon>eudicotyledons</taxon>
        <taxon>Gunneridae</taxon>
        <taxon>Pentapetalae</taxon>
        <taxon>asterids</taxon>
        <taxon>Ericales</taxon>
        <taxon>Actinidiaceae</taxon>
        <taxon>Actinidia</taxon>
    </lineage>
</organism>
<feature type="domain" description="Post-SET" evidence="5">
    <location>
        <begin position="165"/>
        <end position="181"/>
    </location>
</feature>
<dbReference type="InterPro" id="IPR003616">
    <property type="entry name" value="Post-SET_dom"/>
</dbReference>
<dbReference type="OrthoDB" id="5792673at2759"/>
<dbReference type="SUPFAM" id="SSF82199">
    <property type="entry name" value="SET domain"/>
    <property type="match status" value="1"/>
</dbReference>
<dbReference type="Proteomes" id="UP000585474">
    <property type="component" value="Unassembled WGS sequence"/>
</dbReference>
<sequence>MATATATANANANANANEGESMAEFQGSDIEYVSYGGEHHLPLIMRLVDPRLSLHTDISSISCPNSLSWLSIEASVLELSFVKWESIAILSEVISQCLSSSSLLEAEALVCLLSLSILCVLSTHHDIKLARVVLFAADNIPPLKEPTYDYGYALDSVMGPDGKITPMACYCGAADCQKCLL</sequence>
<evidence type="ECO:0000313" key="6">
    <source>
        <dbReference type="EMBL" id="GFS34388.1"/>
    </source>
</evidence>
<keyword evidence="2" id="KW-0489">Methyltransferase</keyword>